<reference evidence="1" key="1">
    <citation type="submission" date="2021-09" db="EMBL/GenBank/DDBJ databases">
        <title>The genome of Mauremys mutica provides insights into the evolution of semi-aquatic lifestyle.</title>
        <authorList>
            <person name="Gong S."/>
            <person name="Gao Y."/>
        </authorList>
    </citation>
    <scope>NUCLEOTIDE SEQUENCE</scope>
    <source>
        <strain evidence="1">MM-2020</strain>
        <tissue evidence="1">Muscle</tissue>
    </source>
</reference>
<dbReference type="EMBL" id="JAHDVG010000482">
    <property type="protein sequence ID" value="KAH1172538.1"/>
    <property type="molecule type" value="Genomic_DNA"/>
</dbReference>
<protein>
    <submittedName>
        <fullName evidence="1">Uncharacterized protein</fullName>
    </submittedName>
</protein>
<dbReference type="Proteomes" id="UP000827986">
    <property type="component" value="Unassembled WGS sequence"/>
</dbReference>
<comment type="caution">
    <text evidence="1">The sequence shown here is derived from an EMBL/GenBank/DDBJ whole genome shotgun (WGS) entry which is preliminary data.</text>
</comment>
<evidence type="ECO:0000313" key="2">
    <source>
        <dbReference type="Proteomes" id="UP000827986"/>
    </source>
</evidence>
<keyword evidence="2" id="KW-1185">Reference proteome</keyword>
<organism evidence="1 2">
    <name type="scientific">Mauremys mutica</name>
    <name type="common">yellowpond turtle</name>
    <dbReference type="NCBI Taxonomy" id="74926"/>
    <lineage>
        <taxon>Eukaryota</taxon>
        <taxon>Metazoa</taxon>
        <taxon>Chordata</taxon>
        <taxon>Craniata</taxon>
        <taxon>Vertebrata</taxon>
        <taxon>Euteleostomi</taxon>
        <taxon>Archelosauria</taxon>
        <taxon>Testudinata</taxon>
        <taxon>Testudines</taxon>
        <taxon>Cryptodira</taxon>
        <taxon>Durocryptodira</taxon>
        <taxon>Testudinoidea</taxon>
        <taxon>Geoemydidae</taxon>
        <taxon>Geoemydinae</taxon>
        <taxon>Mauremys</taxon>
    </lineage>
</organism>
<name>A0A9D3X440_9SAUR</name>
<accession>A0A9D3X440</accession>
<dbReference type="AlphaFoldDB" id="A0A9D3X440"/>
<evidence type="ECO:0000313" key="1">
    <source>
        <dbReference type="EMBL" id="KAH1172538.1"/>
    </source>
</evidence>
<sequence>MKALHKLKAHKLPRESEKIQHMQLAVTCRFRTKVCVLIYTSSHPFPPSPAPTSTEVKMHMPEGILGPWLAAYTCTVPLYVCSSLLQVVYQHTRSSTFVAVGTIRNDHLIRM</sequence>
<gene>
    <name evidence="1" type="ORF">KIL84_016377</name>
</gene>
<proteinExistence type="predicted"/>